<dbReference type="HOGENOM" id="CLU_2883059_0_0_5"/>
<gene>
    <name evidence="1" type="ORF">RMONA_00570</name>
</gene>
<keyword evidence="2" id="KW-1185">Reference proteome</keyword>
<dbReference type="AlphaFoldDB" id="A0A0B7IXI7"/>
<dbReference type="Proteomes" id="UP000018149">
    <property type="component" value="Chromosome I"/>
</dbReference>
<proteinExistence type="predicted"/>
<reference evidence="1 2" key="1">
    <citation type="submission" date="2015-01" db="EMBL/GenBank/DDBJ databases">
        <title>Draft genome sequence of Rickettsia monacensis strain IrR/Munich.</title>
        <authorList>
            <person name="Felsheim R.F."/>
            <person name="Johnson S.L."/>
            <person name="Kurtti T.J."/>
            <person name="Munderloh U.G."/>
        </authorList>
    </citation>
    <scope>NUCLEOTIDE SEQUENCE [LARGE SCALE GENOMIC DNA]</scope>
    <source>
        <strain evidence="1 2">IrR/Munich</strain>
    </source>
</reference>
<sequence>MGFEIKYTNTPSITKSMQISLEDLKLDQINVIFPGDISFKLSEKIQAIGLSSLIQNDTKAVTI</sequence>
<organism evidence="1 2">
    <name type="scientific">Rickettsia monacensis</name>
    <dbReference type="NCBI Taxonomy" id="109232"/>
    <lineage>
        <taxon>Bacteria</taxon>
        <taxon>Pseudomonadati</taxon>
        <taxon>Pseudomonadota</taxon>
        <taxon>Alphaproteobacteria</taxon>
        <taxon>Rickettsiales</taxon>
        <taxon>Rickettsiaceae</taxon>
        <taxon>Rickettsieae</taxon>
        <taxon>Rickettsia</taxon>
        <taxon>spotted fever group</taxon>
    </lineage>
</organism>
<evidence type="ECO:0000313" key="2">
    <source>
        <dbReference type="Proteomes" id="UP000018149"/>
    </source>
</evidence>
<name>A0A0B7IXI7_9RICK</name>
<reference evidence="2" key="2">
    <citation type="submission" date="2015-01" db="EMBL/GenBank/DDBJ databases">
        <authorList>
            <person name="Felsheim R."/>
        </authorList>
    </citation>
    <scope>NUCLEOTIDE SEQUENCE [LARGE SCALE GENOMIC DNA]</scope>
    <source>
        <strain evidence="2">IrR/Munich</strain>
    </source>
</reference>
<accession>A0A0B7IXI7</accession>
<dbReference type="KEGG" id="rmc:RMONA_00570"/>
<evidence type="ECO:0000313" key="1">
    <source>
        <dbReference type="EMBL" id="CEO16536.1"/>
    </source>
</evidence>
<dbReference type="STRING" id="109232.RMONA_00570"/>
<dbReference type="EMBL" id="LN794217">
    <property type="protein sequence ID" value="CEO16536.1"/>
    <property type="molecule type" value="Genomic_DNA"/>
</dbReference>
<protein>
    <submittedName>
        <fullName evidence="1">Uncharacterized protein</fullName>
    </submittedName>
</protein>